<evidence type="ECO:0000313" key="7">
    <source>
        <dbReference type="EMBL" id="MPN34897.1"/>
    </source>
</evidence>
<keyword evidence="4 7" id="KW-0418">Kinase</keyword>
<dbReference type="AlphaFoldDB" id="A0A645H782"/>
<dbReference type="GO" id="GO:0004673">
    <property type="term" value="F:protein histidine kinase activity"/>
    <property type="evidence" value="ECO:0007669"/>
    <property type="project" value="UniProtKB-EC"/>
</dbReference>
<evidence type="ECO:0000256" key="1">
    <source>
        <dbReference type="ARBA" id="ARBA00000085"/>
    </source>
</evidence>
<dbReference type="GO" id="GO:0000160">
    <property type="term" value="P:phosphorelay signal transduction system"/>
    <property type="evidence" value="ECO:0007669"/>
    <property type="project" value="UniProtKB-KW"/>
</dbReference>
<dbReference type="PROSITE" id="PS50109">
    <property type="entry name" value="HIS_KIN"/>
    <property type="match status" value="1"/>
</dbReference>
<dbReference type="InterPro" id="IPR004358">
    <property type="entry name" value="Sig_transdc_His_kin-like_C"/>
</dbReference>
<dbReference type="EC" id="2.7.13.3" evidence="2"/>
<dbReference type="InterPro" id="IPR036890">
    <property type="entry name" value="HATPase_C_sf"/>
</dbReference>
<dbReference type="EMBL" id="VSSQ01088176">
    <property type="protein sequence ID" value="MPN34897.1"/>
    <property type="molecule type" value="Genomic_DNA"/>
</dbReference>
<sequence>MVCRISDTGIGISTEDRAHIFERFYKADKSRDRSLGGSGLGLSLVKKIVELHGGEISVESEPETGSVFTVTLPVIP</sequence>
<dbReference type="PANTHER" id="PTHR43711">
    <property type="entry name" value="TWO-COMPONENT HISTIDINE KINASE"/>
    <property type="match status" value="1"/>
</dbReference>
<dbReference type="InterPro" id="IPR003594">
    <property type="entry name" value="HATPase_dom"/>
</dbReference>
<dbReference type="PRINTS" id="PR00344">
    <property type="entry name" value="BCTRLSENSOR"/>
</dbReference>
<organism evidence="7">
    <name type="scientific">bioreactor metagenome</name>
    <dbReference type="NCBI Taxonomy" id="1076179"/>
    <lineage>
        <taxon>unclassified sequences</taxon>
        <taxon>metagenomes</taxon>
        <taxon>ecological metagenomes</taxon>
    </lineage>
</organism>
<dbReference type="SUPFAM" id="SSF55874">
    <property type="entry name" value="ATPase domain of HSP90 chaperone/DNA topoisomerase II/histidine kinase"/>
    <property type="match status" value="1"/>
</dbReference>
<comment type="catalytic activity">
    <reaction evidence="1">
        <text>ATP + protein L-histidine = ADP + protein N-phospho-L-histidine.</text>
        <dbReference type="EC" id="2.7.13.3"/>
    </reaction>
</comment>
<evidence type="ECO:0000256" key="3">
    <source>
        <dbReference type="ARBA" id="ARBA00022679"/>
    </source>
</evidence>
<evidence type="ECO:0000256" key="2">
    <source>
        <dbReference type="ARBA" id="ARBA00012438"/>
    </source>
</evidence>
<evidence type="ECO:0000256" key="5">
    <source>
        <dbReference type="ARBA" id="ARBA00023012"/>
    </source>
</evidence>
<feature type="domain" description="Histidine kinase" evidence="6">
    <location>
        <begin position="1"/>
        <end position="76"/>
    </location>
</feature>
<keyword evidence="5" id="KW-0902">Two-component regulatory system</keyword>
<name>A0A645H782_9ZZZZ</name>
<gene>
    <name evidence="7" type="primary">arlS_15</name>
    <name evidence="7" type="ORF">SDC9_182391</name>
</gene>
<dbReference type="InterPro" id="IPR005467">
    <property type="entry name" value="His_kinase_dom"/>
</dbReference>
<comment type="caution">
    <text evidence="7">The sequence shown here is derived from an EMBL/GenBank/DDBJ whole genome shotgun (WGS) entry which is preliminary data.</text>
</comment>
<evidence type="ECO:0000256" key="4">
    <source>
        <dbReference type="ARBA" id="ARBA00022777"/>
    </source>
</evidence>
<protein>
    <recommendedName>
        <fullName evidence="2">histidine kinase</fullName>
        <ecNumber evidence="2">2.7.13.3</ecNumber>
    </recommendedName>
</protein>
<proteinExistence type="predicted"/>
<dbReference type="InterPro" id="IPR050736">
    <property type="entry name" value="Sensor_HK_Regulatory"/>
</dbReference>
<reference evidence="7" key="1">
    <citation type="submission" date="2019-08" db="EMBL/GenBank/DDBJ databases">
        <authorList>
            <person name="Kucharzyk K."/>
            <person name="Murdoch R.W."/>
            <person name="Higgins S."/>
            <person name="Loffler F."/>
        </authorList>
    </citation>
    <scope>NUCLEOTIDE SEQUENCE</scope>
</reference>
<dbReference type="Pfam" id="PF02518">
    <property type="entry name" value="HATPase_c"/>
    <property type="match status" value="1"/>
</dbReference>
<dbReference type="PANTHER" id="PTHR43711:SF1">
    <property type="entry name" value="HISTIDINE KINASE 1"/>
    <property type="match status" value="1"/>
</dbReference>
<dbReference type="SMART" id="SM00387">
    <property type="entry name" value="HATPase_c"/>
    <property type="match status" value="1"/>
</dbReference>
<accession>A0A645H782</accession>
<evidence type="ECO:0000259" key="6">
    <source>
        <dbReference type="PROSITE" id="PS50109"/>
    </source>
</evidence>
<dbReference type="Gene3D" id="3.30.565.10">
    <property type="entry name" value="Histidine kinase-like ATPase, C-terminal domain"/>
    <property type="match status" value="1"/>
</dbReference>
<keyword evidence="3 7" id="KW-0808">Transferase</keyword>